<dbReference type="GO" id="GO:0043041">
    <property type="term" value="P:amino acid activation for nonribosomal peptide biosynthetic process"/>
    <property type="evidence" value="ECO:0007669"/>
    <property type="project" value="TreeGrafter"/>
</dbReference>
<dbReference type="FunFam" id="3.40.50.12780:FF:000012">
    <property type="entry name" value="Non-ribosomal peptide synthetase"/>
    <property type="match status" value="1"/>
</dbReference>
<dbReference type="EMBL" id="CP051680">
    <property type="protein sequence ID" value="QJD81939.1"/>
    <property type="molecule type" value="Genomic_DNA"/>
</dbReference>
<evidence type="ECO:0000313" key="13">
    <source>
        <dbReference type="Proteomes" id="UP000502248"/>
    </source>
</evidence>
<dbReference type="SUPFAM" id="SSF53901">
    <property type="entry name" value="Thiolase-like"/>
    <property type="match status" value="1"/>
</dbReference>
<dbReference type="Pfam" id="PF02801">
    <property type="entry name" value="Ketoacyl-synt_C"/>
    <property type="match status" value="1"/>
</dbReference>
<name>A0A7Z2VF60_9BACL</name>
<evidence type="ECO:0000256" key="1">
    <source>
        <dbReference type="ARBA" id="ARBA00001957"/>
    </source>
</evidence>
<dbReference type="InterPro" id="IPR010033">
    <property type="entry name" value="HAD_SF_ppase_IIIC"/>
</dbReference>
<dbReference type="Gene3D" id="2.30.38.10">
    <property type="entry name" value="Luciferase, Domain 3"/>
    <property type="match status" value="1"/>
</dbReference>
<dbReference type="Gene3D" id="3.30.300.30">
    <property type="match status" value="1"/>
</dbReference>
<sequence>MLDFNLLDDNENEQRFEIEEESMQEIAIIGLAAQLPMVDDIEQFWQCICNGVDFITEFPEGRRSDVDPFARSKTRNGDRPLSYFEGAYLDRIDEFDYSFFRLSPKEASLMTPNQRLFLQTAWKSIEDAGYCRRTLAGSRTGVYVGFNSDSLYDYKRMISDTDPELLSMGVPGNISSIIAGRISYLLDLNGPSLCVDTACSSSLVAIHLACQAIRNRECEMAIAGSVKINLLPLANEVKIGIESSSGRARTFDDGADGTGAGEGVIAFLLKPLGKALRDGDAIHAVIKGSAVNQDGSSVGLTAPNVAAQEDVLVRAWDNAGIHPATISYMEAHGTGTKLGDPIEIAGMDRAFRKYTDRKQFVAVGSVKSNVGHLDHAAGAMGMLKAIFAMKRKQIPPLLHFARPNRSIDFIDSPIYVNDRLSDWPAKEYPRRCGVSAFGISGTNCHLVLEEAPNDDREKSKLPLYGSKANRQDHLLTLSAKSESALRELAALYRTFDWGEASAERICYTALTGRDHHEYRLAIVFRDRQDLQDKLDRLIAGEFASAELKGIYYGSRKSAAWSADDPIYAAEDQAWEELAKLYAMGADIDWDGLYAEQSYARVHIPTYPFERSRCWLNIERITLSAAVVHSGENRQPAVYEVELTGRDQDAYTSAEKEIARIWGEVLGFRQIHYEDNFFELGGDSILALKIANRIRAHWATDLSVADLFTYASLNELAAFVERRSGDGLRRTAGYLPLPPAKLSDYYPLTSSQLRVFAQEQFGSIGTANNTPFCVMVEGELDSDRVNEAFARLVDRHESLRTAFEFADGEARQRVVARTDFEIELHNGTPERLDDIVDAFIRPFDLSCPPLLRVGLVTLQANRNLLMIDLHHIMSDGMSTGILMKEFCDLYNGIRLAELKVQYKDYAVWQQRSIKDGELRDRKAYWTDQLSGELPVLELPYDFPRPESKLPGGSRIRVPMEASLKRQLEQLAIERRLTMNSLLFALYALLLHGYSNQDSLIVGTLVAGRNHPDLERVFGMFINFLPIHVRFAAKTTFSDYLTGINEGIGKAYANDYPFDLMLSDLALKQDRSRNPLYDTMFVYHNEYKMNSANPLRLEVDGLSFAEYPLNRPTSSLDVKLDVWQDSDDQLVLVLEYDTALFAETTMKQWVSSFLKLAEASVSEPEAPLSRLLERNFAEEHDEVVIKESAAAYDIKPSLSVAISATFTAEQIGDHVNWWCGQFDLPVGVSFAPYHQVFQELLDHGSLLGRNDGVNVLLIRFEDWIRDDESPIDVTISKLEKIYSDLIEAFGLRKKGVPHFVGIFPVSDHLLFESGLSSYLVTLNERWRKFLGSLERVFVLELNEALADSYEVRHMYDEVTDQEGHAPFTDEFYAVIGTAIARKLIAWKRQSFKVVVLDCDNTLWKGICGEDGPTGVEISGHYQALQRFMLDRYEEGMLLAISSKNNEADVWETFERHPDMLLRKEHIAAARIHWGAKSTAVREIAEQLNLGLDSFIFVDDSGMECAEMMQSCPSVLTLQLPEDERHFAEYLRHVWGFDRLVVTEEDRKRTALYAAESIRRQYLQEDNVSMEQFLRGLGLRIVMASLREDHVRRAAQLTQRTNQFNMHSVPRTENELTDMLSISGNSMWSIEVEDRFGEYGFVGLLAGKADRESFILDTFLLSCRVLGRGVEQAILSELKRVAASCQAEYIEAQYVSTDKNAPFHEFLETSGWRLENNASGRTAYRLRVDSIPDCPPHIMLTNERLKASVSHLPSAANFGQRESAASTSPTLLRTVASVPSVNHRPSREEGPRDWHSSEAYKDIAALRHARDLLPLRYHNSESLLRLVQKRKQSVSGRKTEYSEPVTAIERELVELWEDLLGIQPIGVTDPFFEIGGNSLQAVSLASRIHRKFDTRISLRDLFAVPTIRGLAALIHRTGPTVHAAIEPAEHRDCYPVTSAQKRLLVLSRMDGARAADTAYNQPCFFEVEGEVNVERFQAACEKLVHRHESLRTSFRWQEGEFVQIISPSVDFAVDLFDADTESRQAHIDRFIRPFDLEHSPLFRAGMVRMGEAKWLLMFDMHHVVSDGVSIGVMIQELLALYQGEELPEMRIQYRDYAVWQTGLLHSDHMRMQERYWLESFSDEVPVLNMPLDSPRTAIRSHEGKRLSFEMAKTLHEAVRSLAADVEATPFMVYLSAYYVLLAKYSGQEDIVVGSPVAGRSHADLDRVIGMFVHTLALRNKPEGNLTFRRFLVDVKENTLRAMEHQDYPFERLVDKLALRRDLSRNPLFDTMFAYQNMSWADGDTEEAKVRLYPYDARRSRFDFTLELAEHGDSIRLNFEYATELFHEKTMERLIRHYTNILAQVTRSPDQLLSAIDMLDDSEKARLLFGFNATHVEYETDRTMHSIFEEQACQSPDAIAVVYGNERLTYGQLNDRANRLAMELRERGAAPNHIVGIMVERSPEMVVAVLGVLKAGAAYLPIDPQYPEERIRYMLEDSGTGIVISQLRLAERIPAHLQTLHVDDQRFVNGGSRPITDNLEPRSTANDLAYVIYTSGSTGKPKGVMVEHRGMVNLQVYFQLKLKVANTDKIAQFASFSFDASVWEMFMSLFNGGELHVLASETIHHYDKLEHYFNDQGITVATLPPTYLAGLRPDNLRTLRAVITAGSASTADLLAKWRGNLQYVNAYGPTETTICATAWTAPPAGDSSESTSVPIGIPIPNAQAYIVNEHDQLQPIGVPGELCIGGAGLARGYLHRPELTAKQFAPNPFVSGTRMYRTGDQAKWLADGTIEYVGRIDDQVKIRGFRIELGELGNCLSSHPKVTECIVVPHADSQGGIELCAYIGTDGHALAASEIRRFVGERLPDYMVPAYVVVLDKLPLTSNGKVDKRALPEPVRASDDSYVPPTNETERRLAWMWSDILAIEKIGIQDHFFELGGHSLKAIALLTRIHEELGVELMLKQLFQAPTIQRLSNLISNTKPTRFDELPAAEARSNYPVTHGQKKLFVLQQLEGAHTAYNIAGAYRIEGEINIPRLEASFEALLRRHEALRTSFAVEDGEFVQFIHPNVPFAIQYGETSEDRLEETLRELVTPFDLSRPPLVRVALLKLLHRDPSDLDAHVLFIDMHHLISDGVSSGILIGDFLNLYEGIELEDLRIHYKDYAVWQSSPNAVSMIDRQERYWMESLSGDLPSLQLPTDFPRPSVQSFEGAHVFLTIDEELTDRLRKVAAESGSTLYMVLLAGFFVLLSKYSGQEDLIVGTPSAGRTHADLQRIIGMFVNTLVIRTRLSGHQSFKELLETVKDNALSAFDNQIYPFEMLVEKLNLPRDVSRNPLFDVLFMMQNFESVELKADRLAVAPYSFLPAVSKFDLSLEAAEKEGGLALRLEYAVKLYRLETANRLLDDYAIILSDIATNPEVRLQDIRLHGQIAKRKIAISEEIEFNF</sequence>
<dbReference type="InterPro" id="IPR001242">
    <property type="entry name" value="Condensation_dom"/>
</dbReference>
<dbReference type="InterPro" id="IPR014031">
    <property type="entry name" value="Ketoacyl_synth_C"/>
</dbReference>
<proteinExistence type="inferred from homology"/>
<dbReference type="NCBIfam" id="TIGR01681">
    <property type="entry name" value="HAD-SF-IIIC"/>
    <property type="match status" value="1"/>
</dbReference>
<dbReference type="SUPFAM" id="SSF56784">
    <property type="entry name" value="HAD-like"/>
    <property type="match status" value="1"/>
</dbReference>
<dbReference type="InterPro" id="IPR020806">
    <property type="entry name" value="PKS_PP-bd"/>
</dbReference>
<dbReference type="GO" id="GO:0006633">
    <property type="term" value="P:fatty acid biosynthetic process"/>
    <property type="evidence" value="ECO:0007669"/>
    <property type="project" value="InterPro"/>
</dbReference>
<dbReference type="Gene3D" id="1.10.1200.10">
    <property type="entry name" value="ACP-like"/>
    <property type="match status" value="3"/>
</dbReference>
<evidence type="ECO:0000259" key="11">
    <source>
        <dbReference type="PROSITE" id="PS52004"/>
    </source>
</evidence>
<dbReference type="PROSITE" id="PS00606">
    <property type="entry name" value="KS3_1"/>
    <property type="match status" value="1"/>
</dbReference>
<dbReference type="FunFam" id="2.30.38.10:FF:000001">
    <property type="entry name" value="Non-ribosomal peptide synthetase PvdI"/>
    <property type="match status" value="1"/>
</dbReference>
<dbReference type="SUPFAM" id="SSF47336">
    <property type="entry name" value="ACP-like"/>
    <property type="match status" value="3"/>
</dbReference>
<dbReference type="Pfam" id="PF13193">
    <property type="entry name" value="AMP-binding_C"/>
    <property type="match status" value="1"/>
</dbReference>
<evidence type="ECO:0000256" key="5">
    <source>
        <dbReference type="ARBA" id="ARBA00022598"/>
    </source>
</evidence>
<dbReference type="InterPro" id="IPR000873">
    <property type="entry name" value="AMP-dep_synth/lig_dom"/>
</dbReference>
<dbReference type="Pfam" id="PF22621">
    <property type="entry name" value="CurL-like_PKS_C"/>
    <property type="match status" value="1"/>
</dbReference>
<keyword evidence="3" id="KW-0596">Phosphopantetheine</keyword>
<dbReference type="GO" id="GO:0031177">
    <property type="term" value="F:phosphopantetheine binding"/>
    <property type="evidence" value="ECO:0007669"/>
    <property type="project" value="InterPro"/>
</dbReference>
<dbReference type="FunFam" id="3.30.559.30:FF:000001">
    <property type="entry name" value="Non-ribosomal peptide synthetase"/>
    <property type="match status" value="1"/>
</dbReference>
<keyword evidence="8" id="KW-0045">Antibiotic biosynthesis</keyword>
<dbReference type="Pfam" id="PF00501">
    <property type="entry name" value="AMP-binding"/>
    <property type="match status" value="1"/>
</dbReference>
<dbReference type="SMART" id="SM01294">
    <property type="entry name" value="PKS_PP_betabranch"/>
    <property type="match status" value="1"/>
</dbReference>
<dbReference type="InterPro" id="IPR020841">
    <property type="entry name" value="PKS_Beta-ketoAc_synthase_dom"/>
</dbReference>
<organism evidence="12 13">
    <name type="scientific">Cohnella herbarum</name>
    <dbReference type="NCBI Taxonomy" id="2728023"/>
    <lineage>
        <taxon>Bacteria</taxon>
        <taxon>Bacillati</taxon>
        <taxon>Bacillota</taxon>
        <taxon>Bacilli</taxon>
        <taxon>Bacillales</taxon>
        <taxon>Paenibacillaceae</taxon>
        <taxon>Cohnella</taxon>
    </lineage>
</organism>
<keyword evidence="9" id="KW-0511">Multifunctional enzyme</keyword>
<dbReference type="Pfam" id="PF00109">
    <property type="entry name" value="ketoacyl-synt"/>
    <property type="match status" value="1"/>
</dbReference>
<dbReference type="SUPFAM" id="SSF52777">
    <property type="entry name" value="CoA-dependent acyltransferases"/>
    <property type="match status" value="6"/>
</dbReference>
<dbReference type="InterPro" id="IPR023213">
    <property type="entry name" value="CAT-like_dom_sf"/>
</dbReference>
<dbReference type="NCBIfam" id="TIGR01733">
    <property type="entry name" value="AA-adenyl-dom"/>
    <property type="match status" value="1"/>
</dbReference>
<comment type="similarity">
    <text evidence="2">Belongs to the ATP-dependent AMP-binding enzyme family.</text>
</comment>
<dbReference type="PROSITE" id="PS52004">
    <property type="entry name" value="KS3_2"/>
    <property type="match status" value="1"/>
</dbReference>
<feature type="domain" description="Carrier" evidence="10">
    <location>
        <begin position="1840"/>
        <end position="1915"/>
    </location>
</feature>
<dbReference type="InterPro" id="IPR009081">
    <property type="entry name" value="PP-bd_ACP"/>
</dbReference>
<dbReference type="SMART" id="SM00823">
    <property type="entry name" value="PKS_PP"/>
    <property type="match status" value="3"/>
</dbReference>
<dbReference type="GO" id="GO:0016874">
    <property type="term" value="F:ligase activity"/>
    <property type="evidence" value="ECO:0007669"/>
    <property type="project" value="UniProtKB-KW"/>
</dbReference>
<dbReference type="CDD" id="cd00833">
    <property type="entry name" value="PKS"/>
    <property type="match status" value="1"/>
</dbReference>
<dbReference type="CDD" id="cd19531">
    <property type="entry name" value="LCL_NRPS-like"/>
    <property type="match status" value="3"/>
</dbReference>
<dbReference type="FunFam" id="3.30.300.30:FF:000010">
    <property type="entry name" value="Enterobactin synthetase component F"/>
    <property type="match status" value="1"/>
</dbReference>
<accession>A0A7Z2VF60</accession>
<evidence type="ECO:0000256" key="8">
    <source>
        <dbReference type="ARBA" id="ARBA00023194"/>
    </source>
</evidence>
<gene>
    <name evidence="12" type="ORF">HH215_01245</name>
</gene>
<feature type="domain" description="Carrier" evidence="10">
    <location>
        <begin position="2880"/>
        <end position="2955"/>
    </location>
</feature>
<dbReference type="Gene3D" id="3.40.47.10">
    <property type="match status" value="1"/>
</dbReference>
<dbReference type="InterPro" id="IPR006162">
    <property type="entry name" value="Ppantetheine_attach_site"/>
</dbReference>
<dbReference type="PROSITE" id="PS00012">
    <property type="entry name" value="PHOSPHOPANTETHEINE"/>
    <property type="match status" value="2"/>
</dbReference>
<evidence type="ECO:0000256" key="4">
    <source>
        <dbReference type="ARBA" id="ARBA00022553"/>
    </source>
</evidence>
<dbReference type="InterPro" id="IPR036736">
    <property type="entry name" value="ACP-like_sf"/>
</dbReference>
<dbReference type="RefSeq" id="WP_169278244.1">
    <property type="nucleotide sequence ID" value="NZ_CP051680.1"/>
</dbReference>
<dbReference type="GO" id="GO:0017000">
    <property type="term" value="P:antibiotic biosynthetic process"/>
    <property type="evidence" value="ECO:0007669"/>
    <property type="project" value="UniProtKB-KW"/>
</dbReference>
<dbReference type="GO" id="GO:0044550">
    <property type="term" value="P:secondary metabolite biosynthetic process"/>
    <property type="evidence" value="ECO:0007669"/>
    <property type="project" value="UniProtKB-ARBA"/>
</dbReference>
<keyword evidence="6" id="KW-0808">Transferase</keyword>
<dbReference type="InterPro" id="IPR016039">
    <property type="entry name" value="Thiolase-like"/>
</dbReference>
<evidence type="ECO:0000256" key="2">
    <source>
        <dbReference type="ARBA" id="ARBA00006432"/>
    </source>
</evidence>
<dbReference type="SUPFAM" id="SSF56801">
    <property type="entry name" value="Acetyl-CoA synthetase-like"/>
    <property type="match status" value="1"/>
</dbReference>
<dbReference type="NCBIfam" id="TIGR01686">
    <property type="entry name" value="FkbH"/>
    <property type="match status" value="1"/>
</dbReference>
<dbReference type="InterPro" id="IPR036514">
    <property type="entry name" value="SGNH_hydro_sf"/>
</dbReference>
<feature type="domain" description="Carrier" evidence="10">
    <location>
        <begin position="648"/>
        <end position="723"/>
    </location>
</feature>
<dbReference type="FunFam" id="1.10.1200.10:FF:000005">
    <property type="entry name" value="Nonribosomal peptide synthetase 1"/>
    <property type="match status" value="3"/>
</dbReference>
<evidence type="ECO:0000256" key="3">
    <source>
        <dbReference type="ARBA" id="ARBA00022450"/>
    </source>
</evidence>
<dbReference type="Gene3D" id="3.30.559.10">
    <property type="entry name" value="Chloramphenicol acetyltransferase-like domain"/>
    <property type="match status" value="3"/>
</dbReference>
<dbReference type="InterPro" id="IPR036412">
    <property type="entry name" value="HAD-like_sf"/>
</dbReference>
<dbReference type="GO" id="GO:0004315">
    <property type="term" value="F:3-oxoacyl-[acyl-carrier-protein] synthase activity"/>
    <property type="evidence" value="ECO:0007669"/>
    <property type="project" value="InterPro"/>
</dbReference>
<dbReference type="GO" id="GO:0005829">
    <property type="term" value="C:cytosol"/>
    <property type="evidence" value="ECO:0007669"/>
    <property type="project" value="TreeGrafter"/>
</dbReference>
<dbReference type="Gene3D" id="3.40.50.1110">
    <property type="entry name" value="SGNH hydrolase"/>
    <property type="match status" value="1"/>
</dbReference>
<evidence type="ECO:0000256" key="7">
    <source>
        <dbReference type="ARBA" id="ARBA00022737"/>
    </source>
</evidence>
<evidence type="ECO:0000256" key="9">
    <source>
        <dbReference type="ARBA" id="ARBA00023268"/>
    </source>
</evidence>
<keyword evidence="13" id="KW-1185">Reference proteome</keyword>
<dbReference type="FunFam" id="3.40.50.980:FF:000001">
    <property type="entry name" value="Non-ribosomal peptide synthetase"/>
    <property type="match status" value="1"/>
</dbReference>
<dbReference type="InterPro" id="IPR010071">
    <property type="entry name" value="AA_adenyl_dom"/>
</dbReference>
<dbReference type="PANTHER" id="PTHR45527:SF1">
    <property type="entry name" value="FATTY ACID SYNTHASE"/>
    <property type="match status" value="1"/>
</dbReference>
<evidence type="ECO:0000256" key="6">
    <source>
        <dbReference type="ARBA" id="ARBA00022679"/>
    </source>
</evidence>
<dbReference type="Gene3D" id="3.40.50.1000">
    <property type="entry name" value="HAD superfamily/HAD-like"/>
    <property type="match status" value="1"/>
</dbReference>
<dbReference type="Pfam" id="PF00550">
    <property type="entry name" value="PP-binding"/>
    <property type="match status" value="3"/>
</dbReference>
<dbReference type="Gene3D" id="3.40.50.980">
    <property type="match status" value="2"/>
</dbReference>
<protein>
    <submittedName>
        <fullName evidence="12">Amino acid adenylation domain-containing protein</fullName>
    </submittedName>
</protein>
<keyword evidence="7" id="KW-0677">Repeat</keyword>
<dbReference type="PANTHER" id="PTHR45527">
    <property type="entry name" value="NONRIBOSOMAL PEPTIDE SYNTHETASE"/>
    <property type="match status" value="1"/>
</dbReference>
<dbReference type="PROSITE" id="PS00455">
    <property type="entry name" value="AMP_BINDING"/>
    <property type="match status" value="1"/>
</dbReference>
<comment type="cofactor">
    <cofactor evidence="1">
        <name>pantetheine 4'-phosphate</name>
        <dbReference type="ChEBI" id="CHEBI:47942"/>
    </cofactor>
</comment>
<dbReference type="InterPro" id="IPR010037">
    <property type="entry name" value="FkbH_domain"/>
</dbReference>
<dbReference type="InterPro" id="IPR018201">
    <property type="entry name" value="Ketoacyl_synth_AS"/>
</dbReference>
<reference evidence="12 13" key="1">
    <citation type="submission" date="2020-04" db="EMBL/GenBank/DDBJ databases">
        <title>Genome sequencing of novel species.</title>
        <authorList>
            <person name="Heo J."/>
            <person name="Kim S.-J."/>
            <person name="Kim J.-S."/>
            <person name="Hong S.-B."/>
            <person name="Kwon S.-W."/>
        </authorList>
    </citation>
    <scope>NUCLEOTIDE SEQUENCE [LARGE SCALE GENOMIC DNA]</scope>
    <source>
        <strain evidence="12 13">MFER-1</strain>
    </source>
</reference>
<feature type="domain" description="Ketosynthase family 3 (KS3)" evidence="11">
    <location>
        <begin position="23"/>
        <end position="450"/>
    </location>
</feature>
<keyword evidence="5" id="KW-0436">Ligase</keyword>
<dbReference type="InterPro" id="IPR023214">
    <property type="entry name" value="HAD_sf"/>
</dbReference>
<dbReference type="PROSITE" id="PS50075">
    <property type="entry name" value="CARRIER"/>
    <property type="match status" value="3"/>
</dbReference>
<keyword evidence="4" id="KW-0597">Phosphoprotein</keyword>
<dbReference type="InterPro" id="IPR025110">
    <property type="entry name" value="AMP-bd_C"/>
</dbReference>
<dbReference type="Proteomes" id="UP000502248">
    <property type="component" value="Chromosome"/>
</dbReference>
<evidence type="ECO:0000313" key="12">
    <source>
        <dbReference type="EMBL" id="QJD81939.1"/>
    </source>
</evidence>
<dbReference type="InterPro" id="IPR014030">
    <property type="entry name" value="Ketoacyl_synth_N"/>
</dbReference>
<evidence type="ECO:0000259" key="10">
    <source>
        <dbReference type="PROSITE" id="PS50075"/>
    </source>
</evidence>
<dbReference type="InterPro" id="IPR045851">
    <property type="entry name" value="AMP-bd_C_sf"/>
</dbReference>
<dbReference type="SMART" id="SM00825">
    <property type="entry name" value="PKS_KS"/>
    <property type="match status" value="1"/>
</dbReference>
<dbReference type="Gene3D" id="1.10.1240.100">
    <property type="match status" value="1"/>
</dbReference>
<dbReference type="Pfam" id="PF00668">
    <property type="entry name" value="Condensation"/>
    <property type="match status" value="3"/>
</dbReference>
<dbReference type="KEGG" id="cheb:HH215_01245"/>
<dbReference type="InterPro" id="IPR020845">
    <property type="entry name" value="AMP-binding_CS"/>
</dbReference>
<dbReference type="Gene3D" id="3.30.559.30">
    <property type="entry name" value="Nonribosomal peptide synthetase, condensation domain"/>
    <property type="match status" value="3"/>
</dbReference>